<feature type="domain" description="Bacterial repeat" evidence="2">
    <location>
        <begin position="263"/>
        <end position="340"/>
    </location>
</feature>
<dbReference type="SUPFAM" id="SSF49384">
    <property type="entry name" value="Carbohydrate-binding domain"/>
    <property type="match status" value="1"/>
</dbReference>
<feature type="signal peptide" evidence="1">
    <location>
        <begin position="1"/>
        <end position="29"/>
    </location>
</feature>
<gene>
    <name evidence="3" type="ORF">dnm_093440</name>
</gene>
<proteinExistence type="predicted"/>
<feature type="domain" description="Bacterial repeat" evidence="2">
    <location>
        <begin position="513"/>
        <end position="586"/>
    </location>
</feature>
<keyword evidence="1" id="KW-0732">Signal</keyword>
<dbReference type="EMBL" id="CP061800">
    <property type="protein sequence ID" value="QTA93243.1"/>
    <property type="molecule type" value="Genomic_DNA"/>
</dbReference>
<name>A0A975BXQ6_9BACT</name>
<evidence type="ECO:0000313" key="3">
    <source>
        <dbReference type="EMBL" id="QTA93243.1"/>
    </source>
</evidence>
<protein>
    <recommendedName>
        <fullName evidence="2">Bacterial repeat domain-containing protein</fullName>
    </recommendedName>
</protein>
<dbReference type="Proteomes" id="UP000663722">
    <property type="component" value="Chromosome"/>
</dbReference>
<feature type="chain" id="PRO_5037501697" description="Bacterial repeat domain-containing protein" evidence="1">
    <location>
        <begin position="30"/>
        <end position="700"/>
    </location>
</feature>
<sequence>MEKRRGNYWVSFLLALLLLFGGTASSALAATADVEIENLTGDSAIAEEQTGITVDIVVKNHPNFRGADFNITYPTEVFAKCNGGQTMDGSTWMIGNITPGTGSVHVLLAGSAGQVPEAAETTLVQLSFDAATSIPDGSYKFAITYDETDASKGILDDTMTPLELTITGGDIEIARAPKVTATVSAPEGTIEPEGTTTYEENQTPTYTVTPAAGYQVLIFTVGGQDKLSELSNGTAGGTYTFTTGLVAGDNIAIDVAFKLIPTYTVTASAGENGTISDAGEMTYNEGATPTYTVTPDAHYEVETFEVLGDDTAALTDNGNGTYSYDYAAIAADSTISVTFKIKQYAVTATAGENGKISPAEETLYSALSTPAYTITPDTANNYVIDTVTVDGADVTGSANYVLNDDKSAVYTFAPLEGPATIDVTFKPGVFEITVIKESGGSVEAVDNEIVDGVVTVVAGADQKLKVTAKEGYYIKKVKVDDKKQDIKDNTSFSYTFDEIATDHTFDVRFDKMYTITASAGKNGTIDPAGEIMVADGDSLTFTVTPDEDYEVKMVTVDGAEVELTDGAYTIESIDAAHTIVASFEHKDARIVLNGGDYDYDFMIIFDELLRVIQLYNADGYHCDETGVDGFAPDEQGVSYDALTDYNCKPHGSDYDDPEMGNTQDWTIDFYELLRAIQFYNTEDGYHVDETTPDGFAPGME</sequence>
<evidence type="ECO:0000256" key="1">
    <source>
        <dbReference type="SAM" id="SignalP"/>
    </source>
</evidence>
<dbReference type="InterPro" id="IPR008965">
    <property type="entry name" value="CBM2/CBM3_carb-bd_dom_sf"/>
</dbReference>
<dbReference type="Pfam" id="PF18998">
    <property type="entry name" value="Flg_new_2"/>
    <property type="match status" value="2"/>
</dbReference>
<dbReference type="InterPro" id="IPR044060">
    <property type="entry name" value="Bacterial_rp_domain"/>
</dbReference>
<dbReference type="AlphaFoldDB" id="A0A975BXQ6"/>
<accession>A0A975BXQ6</accession>
<organism evidence="3 4">
    <name type="scientific">Desulfonema magnum</name>
    <dbReference type="NCBI Taxonomy" id="45655"/>
    <lineage>
        <taxon>Bacteria</taxon>
        <taxon>Pseudomonadati</taxon>
        <taxon>Thermodesulfobacteriota</taxon>
        <taxon>Desulfobacteria</taxon>
        <taxon>Desulfobacterales</taxon>
        <taxon>Desulfococcaceae</taxon>
        <taxon>Desulfonema</taxon>
    </lineage>
</organism>
<evidence type="ECO:0000313" key="4">
    <source>
        <dbReference type="Proteomes" id="UP000663722"/>
    </source>
</evidence>
<reference evidence="3" key="1">
    <citation type="journal article" date="2021" name="Microb. Physiol.">
        <title>Proteogenomic Insights into the Physiology of Marine, Sulfate-Reducing, Filamentous Desulfonema limicola and Desulfonema magnum.</title>
        <authorList>
            <person name="Schnaars V."/>
            <person name="Wohlbrand L."/>
            <person name="Scheve S."/>
            <person name="Hinrichs C."/>
            <person name="Reinhardt R."/>
            <person name="Rabus R."/>
        </authorList>
    </citation>
    <scope>NUCLEOTIDE SEQUENCE</scope>
    <source>
        <strain evidence="3">4be13</strain>
    </source>
</reference>
<dbReference type="GO" id="GO:0030246">
    <property type="term" value="F:carbohydrate binding"/>
    <property type="evidence" value="ECO:0007669"/>
    <property type="project" value="InterPro"/>
</dbReference>
<evidence type="ECO:0000259" key="2">
    <source>
        <dbReference type="Pfam" id="PF18998"/>
    </source>
</evidence>
<dbReference type="RefSeq" id="WP_207680275.1">
    <property type="nucleotide sequence ID" value="NZ_CP061800.1"/>
</dbReference>
<keyword evidence="4" id="KW-1185">Reference proteome</keyword>
<dbReference type="KEGG" id="dmm:dnm_093440"/>